<dbReference type="SMART" id="SM00490">
    <property type="entry name" value="HELICc"/>
    <property type="match status" value="1"/>
</dbReference>
<dbReference type="SUPFAM" id="SSF52540">
    <property type="entry name" value="P-loop containing nucleoside triphosphate hydrolases"/>
    <property type="match status" value="2"/>
</dbReference>
<protein>
    <submittedName>
        <fullName evidence="4">DEXDc domain containing protein</fullName>
    </submittedName>
</protein>
<reference evidence="4" key="1">
    <citation type="submission" date="2020-04" db="EMBL/GenBank/DDBJ databases">
        <authorList>
            <person name="Chiriac C."/>
            <person name="Salcher M."/>
            <person name="Ghai R."/>
            <person name="Kavagutti S V."/>
        </authorList>
    </citation>
    <scope>NUCLEOTIDE SEQUENCE</scope>
</reference>
<dbReference type="GO" id="GO:0005524">
    <property type="term" value="F:ATP binding"/>
    <property type="evidence" value="ECO:0007669"/>
    <property type="project" value="InterPro"/>
</dbReference>
<dbReference type="GO" id="GO:0006281">
    <property type="term" value="P:DNA repair"/>
    <property type="evidence" value="ECO:0007669"/>
    <property type="project" value="TreeGrafter"/>
</dbReference>
<dbReference type="GO" id="GO:0016787">
    <property type="term" value="F:hydrolase activity"/>
    <property type="evidence" value="ECO:0007669"/>
    <property type="project" value="UniProtKB-KW"/>
</dbReference>
<name>A0A6J5M1V0_9CAUD</name>
<dbReference type="InterPro" id="IPR038718">
    <property type="entry name" value="SNF2-like_sf"/>
</dbReference>
<feature type="domain" description="Helicase C-terminal" evidence="3">
    <location>
        <begin position="291"/>
        <end position="427"/>
    </location>
</feature>
<dbReference type="PANTHER" id="PTHR45766">
    <property type="entry name" value="DNA ANNEALING HELICASE AND ENDONUCLEASE ZRANB3 FAMILY MEMBER"/>
    <property type="match status" value="1"/>
</dbReference>
<sequence length="427" mass="48239">MDHLFDYQRVGAKFLAENPAAFLADEQGLGKTIQVIAACDALELKKVVVICPAIAKINWRREFEKWGHVERDIKVFSYDKMTQSKEVRNEIAKFEPDVIVLDEAHYLKNRQAKRTKYLYGQFCRGDGLVRFADRVWLLSGTPFPNDVSDFWTHLKAIWQYPLNFTDYTLYFCKTWSGQFGLKVLGNKAERMGEFKTILKSIMLRRKTESVLKELPPLWWQDSVVEVDGWDDMAHIENEQERAAVELILQSAITQSDVGDKLGDIAPHMASMRRLTALAKAKPIAAQLAGELRDNAYEKVVVFAYHKAALEALREGLAEFNPAYIVGGLGNQERQAEIDRFQTDAKCRVFIGQITACSTAITLTAANQVVFAEMDWVPAVNAQASKRCHRIGQSKPVIVRSFALANSTDEVVARTLAKKAQMISEALD</sequence>
<accession>A0A6J5M1V0</accession>
<dbReference type="CDD" id="cd18793">
    <property type="entry name" value="SF2_C_SNF"/>
    <property type="match status" value="1"/>
</dbReference>
<dbReference type="InterPro" id="IPR014001">
    <property type="entry name" value="Helicase_ATP-bd"/>
</dbReference>
<dbReference type="PANTHER" id="PTHR45766:SF6">
    <property type="entry name" value="SWI_SNF-RELATED MATRIX-ASSOCIATED ACTIN-DEPENDENT REGULATOR OF CHROMATIN SUBFAMILY A-LIKE PROTEIN 1"/>
    <property type="match status" value="1"/>
</dbReference>
<dbReference type="PROSITE" id="PS51192">
    <property type="entry name" value="HELICASE_ATP_BIND_1"/>
    <property type="match status" value="1"/>
</dbReference>
<evidence type="ECO:0000313" key="4">
    <source>
        <dbReference type="EMBL" id="CAB4138980.1"/>
    </source>
</evidence>
<evidence type="ECO:0000256" key="1">
    <source>
        <dbReference type="ARBA" id="ARBA00022801"/>
    </source>
</evidence>
<dbReference type="EMBL" id="LR796360">
    <property type="protein sequence ID" value="CAB4138980.1"/>
    <property type="molecule type" value="Genomic_DNA"/>
</dbReference>
<keyword evidence="1" id="KW-0378">Hydrolase</keyword>
<dbReference type="InterPro" id="IPR027417">
    <property type="entry name" value="P-loop_NTPase"/>
</dbReference>
<proteinExistence type="predicted"/>
<dbReference type="Pfam" id="PF00176">
    <property type="entry name" value="SNF2-rel_dom"/>
    <property type="match status" value="1"/>
</dbReference>
<feature type="domain" description="Helicase ATP-binding" evidence="2">
    <location>
        <begin position="12"/>
        <end position="160"/>
    </location>
</feature>
<dbReference type="InterPro" id="IPR001650">
    <property type="entry name" value="Helicase_C-like"/>
</dbReference>
<gene>
    <name evidence="4" type="ORF">UFOVP351_10</name>
</gene>
<evidence type="ECO:0000259" key="2">
    <source>
        <dbReference type="PROSITE" id="PS51192"/>
    </source>
</evidence>
<dbReference type="InterPro" id="IPR049730">
    <property type="entry name" value="SNF2/RAD54-like_C"/>
</dbReference>
<organism evidence="4">
    <name type="scientific">uncultured Caudovirales phage</name>
    <dbReference type="NCBI Taxonomy" id="2100421"/>
    <lineage>
        <taxon>Viruses</taxon>
        <taxon>Duplodnaviria</taxon>
        <taxon>Heunggongvirae</taxon>
        <taxon>Uroviricota</taxon>
        <taxon>Caudoviricetes</taxon>
        <taxon>Peduoviridae</taxon>
        <taxon>Maltschvirus</taxon>
        <taxon>Maltschvirus maltsch</taxon>
    </lineage>
</organism>
<dbReference type="GO" id="GO:0031297">
    <property type="term" value="P:replication fork processing"/>
    <property type="evidence" value="ECO:0007669"/>
    <property type="project" value="TreeGrafter"/>
</dbReference>
<dbReference type="InterPro" id="IPR000330">
    <property type="entry name" value="SNF2_N"/>
</dbReference>
<evidence type="ECO:0000259" key="3">
    <source>
        <dbReference type="PROSITE" id="PS51194"/>
    </source>
</evidence>
<dbReference type="Gene3D" id="3.40.50.300">
    <property type="entry name" value="P-loop containing nucleotide triphosphate hydrolases"/>
    <property type="match status" value="1"/>
</dbReference>
<dbReference type="Pfam" id="PF00271">
    <property type="entry name" value="Helicase_C"/>
    <property type="match status" value="1"/>
</dbReference>
<dbReference type="Gene3D" id="3.40.50.10810">
    <property type="entry name" value="Tandem AAA-ATPase domain"/>
    <property type="match status" value="1"/>
</dbReference>
<dbReference type="SMART" id="SM00487">
    <property type="entry name" value="DEXDc"/>
    <property type="match status" value="1"/>
</dbReference>
<dbReference type="PROSITE" id="PS51194">
    <property type="entry name" value="HELICASE_CTER"/>
    <property type="match status" value="1"/>
</dbReference>